<sequence>MGGIFLQRWKKLLLLLLLATLAVPRKSSISRGGGSARRGFGRVGFGRGGYGGSGFGSGGYGGSGFGRGGYGGSGFGSGGYGGSGFGSGGYRGGFQSGNGPGTFSSGLSFRNALIGSALGAVGGMLAYDAGKALIQSLSGPINYNNRDYHWDNHPNMNSDSILCSITMEELQQLSHAAAVQIRNRRNTDSMTMTSSALPPIQVTVSPEQVMKDVGHF</sequence>
<accession>A0A0D8XEF1</accession>
<reference evidence="3" key="2">
    <citation type="journal article" date="2016" name="Sci. Rep.">
        <title>Dictyocaulus viviparus genome, variome and transcriptome elucidate lungworm biology and support future intervention.</title>
        <authorList>
            <person name="McNulty S.N."/>
            <person name="Strube C."/>
            <person name="Rosa B.A."/>
            <person name="Martin J.C."/>
            <person name="Tyagi R."/>
            <person name="Choi Y.J."/>
            <person name="Wang Q."/>
            <person name="Hallsworth Pepin K."/>
            <person name="Zhang X."/>
            <person name="Ozersky P."/>
            <person name="Wilson R.K."/>
            <person name="Sternberg P.W."/>
            <person name="Gasser R.B."/>
            <person name="Mitreva M."/>
        </authorList>
    </citation>
    <scope>NUCLEOTIDE SEQUENCE [LARGE SCALE GENOMIC DNA]</scope>
    <source>
        <strain evidence="3">HannoverDv2000</strain>
    </source>
</reference>
<keyword evidence="1" id="KW-0732">Signal</keyword>
<keyword evidence="3" id="KW-1185">Reference proteome</keyword>
<dbReference type="Proteomes" id="UP000053766">
    <property type="component" value="Unassembled WGS sequence"/>
</dbReference>
<dbReference type="OrthoDB" id="5871812at2759"/>
<proteinExistence type="predicted"/>
<dbReference type="EMBL" id="KN716717">
    <property type="protein sequence ID" value="KJH42044.1"/>
    <property type="molecule type" value="Genomic_DNA"/>
</dbReference>
<dbReference type="PANTHER" id="PTHR47520:SF8">
    <property type="entry name" value="CX DOMAIN-CONTAINING PROTEIN"/>
    <property type="match status" value="1"/>
</dbReference>
<protein>
    <submittedName>
        <fullName evidence="2">Uncharacterized protein</fullName>
    </submittedName>
</protein>
<name>A0A0D8XEF1_DICVI</name>
<dbReference type="AlphaFoldDB" id="A0A0D8XEF1"/>
<feature type="chain" id="PRO_5002335814" evidence="1">
    <location>
        <begin position="25"/>
        <end position="216"/>
    </location>
</feature>
<reference evidence="2 3" key="1">
    <citation type="submission" date="2013-11" db="EMBL/GenBank/DDBJ databases">
        <title>Draft genome of the bovine lungworm Dictyocaulus viviparus.</title>
        <authorList>
            <person name="Mitreva M."/>
        </authorList>
    </citation>
    <scope>NUCLEOTIDE SEQUENCE [LARGE SCALE GENOMIC DNA]</scope>
    <source>
        <strain evidence="2 3">HannoverDv2000</strain>
    </source>
</reference>
<evidence type="ECO:0000256" key="1">
    <source>
        <dbReference type="SAM" id="SignalP"/>
    </source>
</evidence>
<evidence type="ECO:0000313" key="3">
    <source>
        <dbReference type="Proteomes" id="UP000053766"/>
    </source>
</evidence>
<dbReference type="PANTHER" id="PTHR47520">
    <property type="entry name" value="CX DOMAIN-CONTAINING PROTEIN-RELATED"/>
    <property type="match status" value="1"/>
</dbReference>
<organism evidence="2 3">
    <name type="scientific">Dictyocaulus viviparus</name>
    <name type="common">Bovine lungworm</name>
    <dbReference type="NCBI Taxonomy" id="29172"/>
    <lineage>
        <taxon>Eukaryota</taxon>
        <taxon>Metazoa</taxon>
        <taxon>Ecdysozoa</taxon>
        <taxon>Nematoda</taxon>
        <taxon>Chromadorea</taxon>
        <taxon>Rhabditida</taxon>
        <taxon>Rhabditina</taxon>
        <taxon>Rhabditomorpha</taxon>
        <taxon>Strongyloidea</taxon>
        <taxon>Metastrongylidae</taxon>
        <taxon>Dictyocaulus</taxon>
    </lineage>
</organism>
<evidence type="ECO:0000313" key="2">
    <source>
        <dbReference type="EMBL" id="KJH42044.1"/>
    </source>
</evidence>
<dbReference type="STRING" id="29172.A0A0D8XEF1"/>
<gene>
    <name evidence="2" type="ORF">DICVIV_11962</name>
</gene>
<feature type="signal peptide" evidence="1">
    <location>
        <begin position="1"/>
        <end position="24"/>
    </location>
</feature>